<dbReference type="Proteomes" id="UP000031390">
    <property type="component" value="Unassembled WGS sequence"/>
</dbReference>
<dbReference type="AlphaFoldDB" id="A0A0C1EBT8"/>
<evidence type="ECO:0000313" key="3">
    <source>
        <dbReference type="Proteomes" id="UP000031390"/>
    </source>
</evidence>
<accession>A0A0C1EBT8</accession>
<evidence type="ECO:0000313" key="4">
    <source>
        <dbReference type="Proteomes" id="UP000829504"/>
    </source>
</evidence>
<dbReference type="RefSeq" id="WP_003743669.1">
    <property type="nucleotide sequence ID" value="NZ_CP094242.1"/>
</dbReference>
<dbReference type="EMBL" id="CP094242">
    <property type="protein sequence ID" value="UNV86928.1"/>
    <property type="molecule type" value="Genomic_DNA"/>
</dbReference>
<dbReference type="EMBL" id="JUFZ01000109">
    <property type="protein sequence ID" value="KIC06298.1"/>
    <property type="molecule type" value="Genomic_DNA"/>
</dbReference>
<name>A0A0C1EBT8_9NEIS</name>
<reference evidence="1 3" key="1">
    <citation type="submission" date="2014-12" db="EMBL/GenBank/DDBJ databases">
        <title>Genome sequence of Morococcus cerebrosus.</title>
        <authorList>
            <person name="Shin S.-K."/>
            <person name="Yi H."/>
        </authorList>
    </citation>
    <scope>NUCLEOTIDE SEQUENCE [LARGE SCALE GENOMIC DNA]</scope>
    <source>
        <strain evidence="1 3">CIP 81.93</strain>
    </source>
</reference>
<reference evidence="2 4" key="2">
    <citation type="submission" date="2022-03" db="EMBL/GenBank/DDBJ databases">
        <title>Genome sequencing of Morococcus cerebrosus.</title>
        <authorList>
            <person name="Baek M.-G."/>
            <person name="Yi H."/>
        </authorList>
    </citation>
    <scope>NUCLEOTIDE SEQUENCE [LARGE SCALE GENOMIC DNA]</scope>
    <source>
        <strain evidence="2 4">CIP 81.93</strain>
    </source>
</reference>
<dbReference type="Proteomes" id="UP000829504">
    <property type="component" value="Chromosome"/>
</dbReference>
<evidence type="ECO:0000313" key="2">
    <source>
        <dbReference type="EMBL" id="UNV86928.1"/>
    </source>
</evidence>
<evidence type="ECO:0000313" key="1">
    <source>
        <dbReference type="EMBL" id="KIC06298.1"/>
    </source>
</evidence>
<gene>
    <name evidence="1" type="ORF">MCC93_22780</name>
    <name evidence="2" type="ORF">MON37_09745</name>
</gene>
<dbReference type="PATRIC" id="fig|1056807.3.peg.2184"/>
<protein>
    <submittedName>
        <fullName evidence="1">Uncharacterized protein</fullName>
    </submittedName>
</protein>
<proteinExistence type="predicted"/>
<keyword evidence="4" id="KW-1185">Reference proteome</keyword>
<organism evidence="1 3">
    <name type="scientific">Morococcus cerebrosus</name>
    <dbReference type="NCBI Taxonomy" id="1056807"/>
    <lineage>
        <taxon>Bacteria</taxon>
        <taxon>Pseudomonadati</taxon>
        <taxon>Pseudomonadota</taxon>
        <taxon>Betaproteobacteria</taxon>
        <taxon>Neisseriales</taxon>
        <taxon>Neisseriaceae</taxon>
        <taxon>Morococcus</taxon>
    </lineage>
</organism>
<sequence>MIFAILIGLLTAVLLYFVMFKDWDEFVECVEFYCTPDIISALRGRYWDDVWAETKILLWLGISLAAGASAYAWLN</sequence>